<dbReference type="PANTHER" id="PTHR13399:SF4">
    <property type="entry name" value="TBC1 DOMAIN FAMILY MEMBER 30"/>
    <property type="match status" value="1"/>
</dbReference>
<dbReference type="Pfam" id="PF15733">
    <property type="entry name" value="DUF4682"/>
    <property type="match status" value="1"/>
</dbReference>
<proteinExistence type="predicted"/>
<dbReference type="InterPro" id="IPR035969">
    <property type="entry name" value="Rab-GAP_TBC_sf"/>
</dbReference>
<dbReference type="OMA" id="IATERMG"/>
<keyword evidence="4" id="KW-1185">Reference proteome</keyword>
<feature type="compositionally biased region" description="Polar residues" evidence="2">
    <location>
        <begin position="776"/>
        <end position="800"/>
    </location>
</feature>
<evidence type="ECO:0000256" key="1">
    <source>
        <dbReference type="ARBA" id="ARBA00067508"/>
    </source>
</evidence>
<evidence type="ECO:0000313" key="4">
    <source>
        <dbReference type="Proteomes" id="UP001165740"/>
    </source>
</evidence>
<dbReference type="RefSeq" id="XP_055882785.1">
    <property type="nucleotide sequence ID" value="XM_056026810.1"/>
</dbReference>
<dbReference type="OrthoDB" id="289721at2759"/>
<reference evidence="5" key="1">
    <citation type="submission" date="2025-08" db="UniProtKB">
        <authorList>
            <consortium name="RefSeq"/>
        </authorList>
    </citation>
    <scope>IDENTIFICATION</scope>
</reference>
<evidence type="ECO:0000256" key="2">
    <source>
        <dbReference type="SAM" id="MobiDB-lite"/>
    </source>
</evidence>
<feature type="region of interest" description="Disordered" evidence="2">
    <location>
        <begin position="812"/>
        <end position="835"/>
    </location>
</feature>
<evidence type="ECO:0000259" key="3">
    <source>
        <dbReference type="PROSITE" id="PS50086"/>
    </source>
</evidence>
<dbReference type="Proteomes" id="UP001165740">
    <property type="component" value="Chromosome 4"/>
</dbReference>
<feature type="region of interest" description="Disordered" evidence="2">
    <location>
        <begin position="48"/>
        <end position="80"/>
    </location>
</feature>
<dbReference type="PANTHER" id="PTHR13399">
    <property type="entry name" value="TRANSLOCON-ASSOCIATED PROTEIN TRAP , GAMMA SUBUNIT"/>
    <property type="match status" value="1"/>
</dbReference>
<dbReference type="FunFam" id="1.10.8.270:FF:000009">
    <property type="entry name" value="TBC1 domain family member 30"/>
    <property type="match status" value="1"/>
</dbReference>
<dbReference type="InterPro" id="IPR032738">
    <property type="entry name" value="Tbc1d30_C"/>
</dbReference>
<feature type="region of interest" description="Disordered" evidence="2">
    <location>
        <begin position="1008"/>
        <end position="1081"/>
    </location>
</feature>
<dbReference type="InterPro" id="IPR000195">
    <property type="entry name" value="Rab-GAP-TBC_dom"/>
</dbReference>
<dbReference type="FunFam" id="1.10.472.80:FF:000011">
    <property type="entry name" value="TBC1 domain family member 30"/>
    <property type="match status" value="1"/>
</dbReference>
<accession>A0A9W3A6D5</accession>
<sequence length="1118" mass="124061">MIAPVSDDDEFFFSPTSTGLQHLQDVSYNYGSPNSRVSSLNADDQHFSNTVGQRGKCDSINSEESLSPKEQLVHDDQLSRGRVQRQGSIVDGLLHEIYDRWHYGRHDSIDSDTLTECSSTSEFFFHGRHDYGGYLSGIDKRHAGQLNRSYLQNQSKCQLERLLADLQHSIAVMNVRLVKQLKRRDRCLARLQRNSDIVTAILQAASLKRQIDTRMKFSIQPPPGQTAFEQWRDAMKAVCRLPMGVPPEFRKKVWLSLADHYLHQLKINWENTVRFVFNERSNPDDEQLGMQIVKDLHRTGCSNFSGDDNGEDRAVLKRLLLAYARWNKRVGYCQGFNVIAALLLNVMDRKEDDALKVMIYLIDSVLPESYFANNLRALSVDMAVFRDLLKLTYPKLSKHLDKLQTQAQDIRTGACYEPPLTNVFTMQWFLTLFATCLPVHIVLRVWDSILLEGSEILLRTALTIWGKLAKRIMSASSADEFYCLMGELSSSMMQGYIFDGDTMVKSIYGLGEFPFPHLNELREKYTYNIRPLGQASAASGKKNETRSAIKSLINSDEDDMDDDDITAMACMPGGVNSSSDISVLGPGVYGPGGDDGIPKGSLQMERMTTDIQSLKLQYEKLKQRQRQAHIIIAAASAKKAKPASAYRIGRLDSALVPNIEMPSAMNHLFVGKGLVGASRNRLVRDGPRISAPEPVRKNSGVLAQQVQAVANAQAASKSQRMRTGLSTKSGLAIPHASAPSKTSSEPHSDLTEASPTKQCEPPLLNDIVSMPLNETLPETKTSPDQNIKQPGNSDDVNSLTFTTDDISLTKALPATPALDNNDISSSKQRESKLEHKERTLALQDRNSQCIEEDSREPTLDCLDPKEKNNNVDLYSEEKNVYKEVTLLLEEVTEAEVSNSQQGCCVKLDPSGEVTEHCEAIIQEKVIYSHNADNIDNSNPPPNEDGNTTSYEIQNKESENANQDLTNSSLQGDTVSSIDEGAESLVTSPIIETVPVPKLVALTVGSDSGDAAHHHRLKNNNSSHPEVGKVTHGSKVIPQSSLALSHHHNRSRRFSSPARTETVPSGMGHSSLIRKNSTPFNPFPVKQLNANRVKTGLKLGLYKPSTLEQFGVRKSGTTS</sequence>
<dbReference type="GeneID" id="106061689"/>
<dbReference type="Gene3D" id="1.10.8.270">
    <property type="entry name" value="putative rabgap domain of human tbc1 domain family member 14 like domains"/>
    <property type="match status" value="1"/>
</dbReference>
<name>A0A9W3A6D5_BIOGL</name>
<gene>
    <name evidence="5" type="primary">LOC106061689</name>
</gene>
<feature type="region of interest" description="Disordered" evidence="2">
    <location>
        <begin position="713"/>
        <end position="800"/>
    </location>
</feature>
<dbReference type="GO" id="GO:0005783">
    <property type="term" value="C:endoplasmic reticulum"/>
    <property type="evidence" value="ECO:0007669"/>
    <property type="project" value="TreeGrafter"/>
</dbReference>
<dbReference type="Pfam" id="PF00566">
    <property type="entry name" value="RabGAP-TBC"/>
    <property type="match status" value="1"/>
</dbReference>
<dbReference type="AlphaFoldDB" id="A0A9W3A6D5"/>
<feature type="domain" description="Rab-GAP TBC" evidence="3">
    <location>
        <begin position="244"/>
        <end position="453"/>
    </location>
</feature>
<dbReference type="SUPFAM" id="SSF47923">
    <property type="entry name" value="Ypt/Rab-GAP domain of gyp1p"/>
    <property type="match status" value="2"/>
</dbReference>
<protein>
    <recommendedName>
        <fullName evidence="1">TBC1 domain family member 30</fullName>
    </recommendedName>
</protein>
<dbReference type="Gene3D" id="1.10.472.80">
    <property type="entry name" value="Ypt/Rab-GAP domain of gyp1p, domain 3"/>
    <property type="match status" value="1"/>
</dbReference>
<dbReference type="PROSITE" id="PS50086">
    <property type="entry name" value="TBC_RABGAP"/>
    <property type="match status" value="1"/>
</dbReference>
<dbReference type="SMART" id="SM00164">
    <property type="entry name" value="TBC"/>
    <property type="match status" value="1"/>
</dbReference>
<organism evidence="4 5">
    <name type="scientific">Biomphalaria glabrata</name>
    <name type="common">Bloodfluke planorb</name>
    <name type="synonym">Freshwater snail</name>
    <dbReference type="NCBI Taxonomy" id="6526"/>
    <lineage>
        <taxon>Eukaryota</taxon>
        <taxon>Metazoa</taxon>
        <taxon>Spiralia</taxon>
        <taxon>Lophotrochozoa</taxon>
        <taxon>Mollusca</taxon>
        <taxon>Gastropoda</taxon>
        <taxon>Heterobranchia</taxon>
        <taxon>Euthyneura</taxon>
        <taxon>Panpulmonata</taxon>
        <taxon>Hygrophila</taxon>
        <taxon>Lymnaeoidea</taxon>
        <taxon>Planorbidae</taxon>
        <taxon>Biomphalaria</taxon>
    </lineage>
</organism>
<evidence type="ECO:0000313" key="5">
    <source>
        <dbReference type="RefSeq" id="XP_055882785.1"/>
    </source>
</evidence>